<dbReference type="InterPro" id="IPR058748">
    <property type="entry name" value="PglY_5th"/>
</dbReference>
<dbReference type="GeneID" id="301849001"/>
<keyword evidence="5" id="KW-1185">Reference proteome</keyword>
<proteinExistence type="predicted"/>
<dbReference type="RefSeq" id="WP_123687428.1">
    <property type="nucleotide sequence ID" value="NZ_RKHY01000002.1"/>
</dbReference>
<reference evidence="4 5" key="1">
    <citation type="submission" date="2018-11" db="EMBL/GenBank/DDBJ databases">
        <title>Sequencing the genomes of 1000 actinobacteria strains.</title>
        <authorList>
            <person name="Klenk H.-P."/>
        </authorList>
    </citation>
    <scope>NUCLEOTIDE SEQUENCE [LARGE SCALE GENOMIC DNA]</scope>
    <source>
        <strain evidence="4 5">DSM 44348</strain>
    </source>
</reference>
<name>A0A3N2G5W0_9PSEU</name>
<gene>
    <name evidence="4" type="ORF">EDD35_7773</name>
</gene>
<feature type="domain" description="ATPase PglY 5th" evidence="2">
    <location>
        <begin position="849"/>
        <end position="948"/>
    </location>
</feature>
<evidence type="ECO:0000313" key="5">
    <source>
        <dbReference type="Proteomes" id="UP000274843"/>
    </source>
</evidence>
<dbReference type="EMBL" id="RKHY01000002">
    <property type="protein sequence ID" value="ROS32031.1"/>
    <property type="molecule type" value="Genomic_DNA"/>
</dbReference>
<accession>A0A3N2G5W0</accession>
<dbReference type="InterPro" id="IPR058747">
    <property type="entry name" value="PglY_C"/>
</dbReference>
<evidence type="ECO:0000259" key="2">
    <source>
        <dbReference type="Pfam" id="PF26381"/>
    </source>
</evidence>
<feature type="domain" description="ATPase PglY C-terminal" evidence="3">
    <location>
        <begin position="992"/>
        <end position="1169"/>
    </location>
</feature>
<sequence length="1265" mass="138354">MSGAETYLRDVLDIPESVHAGDFKIDLTKGFVETDARVAEYVVTDQLRQAFSKALSIVRAAVRDGTSHAAYLHGSFGSGKSHFLTVLHAVLNNDPVARAKPGLQPVVAEHDDWLRGKKFLMVPYHLVGATDIDSAILGGYVNTVRHEHPGRPTPPVYRADAMLADAARQRKFLADDAKFAEWLGSAAPAAGDDLDDLDVIEGTSVSTWTTGELDRAFSAPAGDPVRDALVSALLSGPMSSYVRGATGDAEAFIPLENGLSVISRHARDLGYDGLILFLDELILWLQAHMADQEFVNTQVSKLVKLIESGDADRALPIVSFISRQRDLSKLVGEDVTGADVKNLEAQVQYLAERFDIVSLEDRNLPAIIKERVLKPKTPEAGAVLENAFTAIESTNSTVRDVLLDANGATGADWKDFRDVYPLSPALLNVLVALSGALQRERTGLKLLQEMLYRRRADMKLGELIPLGDLWDVLGDGTGDAFTDRLREESETAHRFHARVRAYLLEKYGSESDPRFVADDRFVKTLLLASLAPNVPALARLTGTRLAALNHGSIRSRTVAPGAMVVSRMRELAAEFGELRAEGDEDPVFRLQLSDLDIEPLLDAVGEQDSVGARRIWTKRQLWKQLGIRDTEEFVCEREVVWKGTRRTVEFVFANVRDSHDLPDLQFTPSVPGRIRIILDYPFDQLGHAPSDDSGRVTRLRREGLEAATVVWLPHFLSRQKTNQLGRLLKIQYLLDRNRLDDYAGEMSADNRVKVRHQLQAQADTLESQLTAGLHQVYGISRADEATIGAQVGDEGHVLSLFPGHTPRLAAGAGFEQNALTLADGLFAALYPKHPNFDPTGNRKPVTLGELRTVLGWITRAMEDGQRRVVVDRAHLALVKRIVHPLELGEVSDGPLNVSAEWRRRIEQAAGQHGASGDYTAEDIRSWIEALGYTGLDKPVSNLIIATYALLADRAWVMHGSPLREPPELDKIGPGHALRAQELPGADEFAAARGRAAALFGVNVPDLLFARNVNRLASDVREQVATLEGAVNNLRRSLEARADELGVSASAARVAVARDAATLLARLSATREATAVVRELAAARYDVSDQVLGNAIATAPQVLDALDRVDWSLVESVRRFVEREDAVGVKARRLLEDIRDAASVDEFTRSLVPVLGGVRRAAVALVEEAARLAATPAPTAPPTPPTPTRASEQLSSTQETPPVESRVGEPVGRRPAPSRRRIATSVVEQELTNILNDLSAEIREYAKGHPGVEIVLDWHIVGEDQS</sequence>
<dbReference type="AlphaFoldDB" id="A0A3N2G5W0"/>
<protein>
    <recommendedName>
        <fullName evidence="6">PglY protein</fullName>
    </recommendedName>
</protein>
<evidence type="ECO:0000313" key="4">
    <source>
        <dbReference type="EMBL" id="ROS32031.1"/>
    </source>
</evidence>
<comment type="caution">
    <text evidence="4">The sequence shown here is derived from an EMBL/GenBank/DDBJ whole genome shotgun (WGS) entry which is preliminary data.</text>
</comment>
<evidence type="ECO:0000256" key="1">
    <source>
        <dbReference type="SAM" id="MobiDB-lite"/>
    </source>
</evidence>
<dbReference type="Pfam" id="PF26382">
    <property type="entry name" value="BREX_PglY_6th"/>
    <property type="match status" value="1"/>
</dbReference>
<evidence type="ECO:0008006" key="6">
    <source>
        <dbReference type="Google" id="ProtNLM"/>
    </source>
</evidence>
<evidence type="ECO:0000259" key="3">
    <source>
        <dbReference type="Pfam" id="PF26382"/>
    </source>
</evidence>
<feature type="compositionally biased region" description="Polar residues" evidence="1">
    <location>
        <begin position="1190"/>
        <end position="1199"/>
    </location>
</feature>
<organism evidence="4 5">
    <name type="scientific">Amycolatopsis thermoflava</name>
    <dbReference type="NCBI Taxonomy" id="84480"/>
    <lineage>
        <taxon>Bacteria</taxon>
        <taxon>Bacillati</taxon>
        <taxon>Actinomycetota</taxon>
        <taxon>Actinomycetes</taxon>
        <taxon>Pseudonocardiales</taxon>
        <taxon>Pseudonocardiaceae</taxon>
        <taxon>Amycolatopsis</taxon>
        <taxon>Amycolatopsis methanolica group</taxon>
    </lineage>
</organism>
<feature type="region of interest" description="Disordered" evidence="1">
    <location>
        <begin position="1173"/>
        <end position="1221"/>
    </location>
</feature>
<dbReference type="Proteomes" id="UP000274843">
    <property type="component" value="Unassembled WGS sequence"/>
</dbReference>
<feature type="compositionally biased region" description="Pro residues" evidence="1">
    <location>
        <begin position="1177"/>
        <end position="1186"/>
    </location>
</feature>
<dbReference type="Pfam" id="PF26381">
    <property type="entry name" value="BREX_PglY_5th"/>
    <property type="match status" value="1"/>
</dbReference>